<dbReference type="Proteomes" id="UP000177659">
    <property type="component" value="Unassembled WGS sequence"/>
</dbReference>
<protein>
    <recommendedName>
        <fullName evidence="4">N-acetyltransferase domain-containing protein</fullName>
    </recommendedName>
</protein>
<gene>
    <name evidence="2" type="ORF">A3D62_02270</name>
</gene>
<dbReference type="InterPro" id="IPR016181">
    <property type="entry name" value="Acyl_CoA_acyltransferase"/>
</dbReference>
<evidence type="ECO:0000256" key="1">
    <source>
        <dbReference type="SAM" id="MobiDB-lite"/>
    </source>
</evidence>
<organism evidence="2 3">
    <name type="scientific">Candidatus Kaiserbacteria bacterium RIFCSPHIGHO2_02_FULL_49_11</name>
    <dbReference type="NCBI Taxonomy" id="1798489"/>
    <lineage>
        <taxon>Bacteria</taxon>
        <taxon>Candidatus Kaiseribacteriota</taxon>
    </lineage>
</organism>
<accession>A0A1F6D1P6</accession>
<evidence type="ECO:0000313" key="2">
    <source>
        <dbReference type="EMBL" id="OGG55354.1"/>
    </source>
</evidence>
<dbReference type="EMBL" id="MFLC01000004">
    <property type="protein sequence ID" value="OGG55354.1"/>
    <property type="molecule type" value="Genomic_DNA"/>
</dbReference>
<comment type="caution">
    <text evidence="2">The sequence shown here is derived from an EMBL/GenBank/DDBJ whole genome shotgun (WGS) entry which is preliminary data.</text>
</comment>
<dbReference type="AlphaFoldDB" id="A0A1F6D1P6"/>
<sequence>MSFEKFNIDVQKESENDSKEKSVNPVEVTEKELQNLLQFVEPFFQTESDPNQIPTTTEAYRKILSLDPHSVALRADQSGRIVSYAAVLPTTNELMNKFLNHEITEREMFEATQLQAIPESLYLMAIAVAKDFKGKGDVFGMMRDIITHFKDRNQDLKLFVWEFSEEGKRFVSLLEKRYDLSINKY</sequence>
<evidence type="ECO:0008006" key="4">
    <source>
        <dbReference type="Google" id="ProtNLM"/>
    </source>
</evidence>
<proteinExistence type="predicted"/>
<evidence type="ECO:0000313" key="3">
    <source>
        <dbReference type="Proteomes" id="UP000177659"/>
    </source>
</evidence>
<name>A0A1F6D1P6_9BACT</name>
<dbReference type="SUPFAM" id="SSF55729">
    <property type="entry name" value="Acyl-CoA N-acyltransferases (Nat)"/>
    <property type="match status" value="1"/>
</dbReference>
<reference evidence="2 3" key="1">
    <citation type="journal article" date="2016" name="Nat. Commun.">
        <title>Thousands of microbial genomes shed light on interconnected biogeochemical processes in an aquifer system.</title>
        <authorList>
            <person name="Anantharaman K."/>
            <person name="Brown C.T."/>
            <person name="Hug L.A."/>
            <person name="Sharon I."/>
            <person name="Castelle C.J."/>
            <person name="Probst A.J."/>
            <person name="Thomas B.C."/>
            <person name="Singh A."/>
            <person name="Wilkins M.J."/>
            <person name="Karaoz U."/>
            <person name="Brodie E.L."/>
            <person name="Williams K.H."/>
            <person name="Hubbard S.S."/>
            <person name="Banfield J.F."/>
        </authorList>
    </citation>
    <scope>NUCLEOTIDE SEQUENCE [LARGE SCALE GENOMIC DNA]</scope>
</reference>
<feature type="region of interest" description="Disordered" evidence="1">
    <location>
        <begin position="1"/>
        <end position="25"/>
    </location>
</feature>
<dbReference type="Gene3D" id="3.40.630.30">
    <property type="match status" value="1"/>
</dbReference>